<dbReference type="RefSeq" id="WP_168908738.1">
    <property type="nucleotide sequence ID" value="NZ_CP051428.1"/>
</dbReference>
<dbReference type="AlphaFoldDB" id="A0A6H2H0L8"/>
<dbReference type="InterPro" id="IPR018060">
    <property type="entry name" value="HTH_AraC"/>
</dbReference>
<feature type="compositionally biased region" description="Polar residues" evidence="3">
    <location>
        <begin position="300"/>
        <end position="309"/>
    </location>
</feature>
<evidence type="ECO:0000313" key="5">
    <source>
        <dbReference type="EMBL" id="QJC53197.1"/>
    </source>
</evidence>
<dbReference type="InterPro" id="IPR009594">
    <property type="entry name" value="Tscrpt_reg_HTH_AraC_N"/>
</dbReference>
<dbReference type="KEGG" id="palr:HGI30_17545"/>
<keyword evidence="1" id="KW-0805">Transcription regulation</keyword>
<organism evidence="5 6">
    <name type="scientific">Paenibacillus albicereus</name>
    <dbReference type="NCBI Taxonomy" id="2726185"/>
    <lineage>
        <taxon>Bacteria</taxon>
        <taxon>Bacillati</taxon>
        <taxon>Bacillota</taxon>
        <taxon>Bacilli</taxon>
        <taxon>Bacillales</taxon>
        <taxon>Paenibacillaceae</taxon>
        <taxon>Paenibacillus</taxon>
    </lineage>
</organism>
<proteinExistence type="predicted"/>
<dbReference type="PANTHER" id="PTHR43436:SF1">
    <property type="entry name" value="TRANSCRIPTIONAL REGULATORY PROTEIN"/>
    <property type="match status" value="1"/>
</dbReference>
<keyword evidence="2" id="KW-0804">Transcription</keyword>
<dbReference type="PANTHER" id="PTHR43436">
    <property type="entry name" value="ARAC-FAMILY TRANSCRIPTIONAL REGULATOR"/>
    <property type="match status" value="1"/>
</dbReference>
<evidence type="ECO:0000256" key="1">
    <source>
        <dbReference type="ARBA" id="ARBA00023015"/>
    </source>
</evidence>
<protein>
    <submittedName>
        <fullName evidence="5">AraC family transcriptional regulator</fullName>
    </submittedName>
</protein>
<dbReference type="PROSITE" id="PS01124">
    <property type="entry name" value="HTH_ARAC_FAMILY_2"/>
    <property type="match status" value="1"/>
</dbReference>
<dbReference type="Pfam" id="PF06719">
    <property type="entry name" value="AraC_N"/>
    <property type="match status" value="1"/>
</dbReference>
<dbReference type="GO" id="GO:0043565">
    <property type="term" value="F:sequence-specific DNA binding"/>
    <property type="evidence" value="ECO:0007669"/>
    <property type="project" value="InterPro"/>
</dbReference>
<sequence>MTIESLAKMQNEMAQLLQRHHGREEGVLESRIPSLSTIYRIGRTEPSHRLYHPAFCYIASGRKELRLADERLEYGPNDYLIASMDVPVIGKIIQATAAEPYLSLKLDFTPVELIEVAKEAGLPVRRNEPSPRALAVEEIEPSILEAVLRYVRLLDRPGDIPFLAPIYKKEILYRLLQGRYGLMLSQLAIEDSAGFRIRDALQRIIRDFARPLRVDELAEEARMSPSTFHRHFKDATAMSPIQFQKQLRLQEARRLLIAESLDAADAAFRVGYESSSQFSREYARMFGAPPAADRKRWQESLPTSPRATS</sequence>
<dbReference type="InterPro" id="IPR009057">
    <property type="entry name" value="Homeodomain-like_sf"/>
</dbReference>
<keyword evidence="6" id="KW-1185">Reference proteome</keyword>
<dbReference type="Gene3D" id="1.10.10.60">
    <property type="entry name" value="Homeodomain-like"/>
    <property type="match status" value="2"/>
</dbReference>
<feature type="region of interest" description="Disordered" evidence="3">
    <location>
        <begin position="289"/>
        <end position="309"/>
    </location>
</feature>
<dbReference type="Proteomes" id="UP000502136">
    <property type="component" value="Chromosome"/>
</dbReference>
<evidence type="ECO:0000313" key="6">
    <source>
        <dbReference type="Proteomes" id="UP000502136"/>
    </source>
</evidence>
<dbReference type="Pfam" id="PF12833">
    <property type="entry name" value="HTH_18"/>
    <property type="match status" value="1"/>
</dbReference>
<feature type="domain" description="HTH araC/xylS-type" evidence="4">
    <location>
        <begin position="198"/>
        <end position="296"/>
    </location>
</feature>
<reference evidence="5 6" key="1">
    <citation type="submission" date="2020-04" db="EMBL/GenBank/DDBJ databases">
        <title>Novel Paenibacillus strain UniB2 isolated from commercial digestive syrup.</title>
        <authorList>
            <person name="Thorat V."/>
            <person name="Kirdat K."/>
            <person name="Tiwarekar B."/>
            <person name="Yadav A."/>
        </authorList>
    </citation>
    <scope>NUCLEOTIDE SEQUENCE [LARGE SCALE GENOMIC DNA]</scope>
    <source>
        <strain evidence="5 6">UniB2</strain>
    </source>
</reference>
<dbReference type="GO" id="GO:0003700">
    <property type="term" value="F:DNA-binding transcription factor activity"/>
    <property type="evidence" value="ECO:0007669"/>
    <property type="project" value="InterPro"/>
</dbReference>
<evidence type="ECO:0000256" key="2">
    <source>
        <dbReference type="ARBA" id="ARBA00023163"/>
    </source>
</evidence>
<evidence type="ECO:0000256" key="3">
    <source>
        <dbReference type="SAM" id="MobiDB-lite"/>
    </source>
</evidence>
<name>A0A6H2H0L8_9BACL</name>
<accession>A0A6H2H0L8</accession>
<dbReference type="SMART" id="SM00342">
    <property type="entry name" value="HTH_ARAC"/>
    <property type="match status" value="1"/>
</dbReference>
<dbReference type="EMBL" id="CP051428">
    <property type="protein sequence ID" value="QJC53197.1"/>
    <property type="molecule type" value="Genomic_DNA"/>
</dbReference>
<evidence type="ECO:0000259" key="4">
    <source>
        <dbReference type="PROSITE" id="PS01124"/>
    </source>
</evidence>
<dbReference type="SUPFAM" id="SSF46689">
    <property type="entry name" value="Homeodomain-like"/>
    <property type="match status" value="2"/>
</dbReference>
<gene>
    <name evidence="5" type="ORF">HGI30_17545</name>
</gene>